<dbReference type="Proteomes" id="UP001549037">
    <property type="component" value="Unassembled WGS sequence"/>
</dbReference>
<dbReference type="Pfam" id="PF04650">
    <property type="entry name" value="YSIRK_signal"/>
    <property type="match status" value="1"/>
</dbReference>
<protein>
    <recommendedName>
        <fullName evidence="3">YSIRK Gram-positive signal peptide domain-containing protein</fullName>
    </recommendedName>
</protein>
<feature type="compositionally biased region" description="Low complexity" evidence="2">
    <location>
        <begin position="120"/>
        <end position="162"/>
    </location>
</feature>
<evidence type="ECO:0000313" key="4">
    <source>
        <dbReference type="EMBL" id="MET3634445.1"/>
    </source>
</evidence>
<reference evidence="4 5" key="1">
    <citation type="submission" date="2024-06" db="EMBL/GenBank/DDBJ databases">
        <title>Genomic Encyclopedia of Type Strains, Phase IV (KMG-IV): sequencing the most valuable type-strain genomes for metagenomic binning, comparative biology and taxonomic classification.</title>
        <authorList>
            <person name="Goeker M."/>
        </authorList>
    </citation>
    <scope>NUCLEOTIDE SEQUENCE [LARGE SCALE GENOMIC DNA]</scope>
    <source>
        <strain evidence="4 5">DSM 28302</strain>
    </source>
</reference>
<evidence type="ECO:0000256" key="2">
    <source>
        <dbReference type="SAM" id="MobiDB-lite"/>
    </source>
</evidence>
<evidence type="ECO:0000256" key="1">
    <source>
        <dbReference type="ARBA" id="ARBA00022729"/>
    </source>
</evidence>
<gene>
    <name evidence="4" type="ORF">ABID28_001088</name>
</gene>
<comment type="caution">
    <text evidence="4">The sequence shown here is derived from an EMBL/GenBank/DDBJ whole genome shotgun (WGS) entry which is preliminary data.</text>
</comment>
<evidence type="ECO:0000259" key="3">
    <source>
        <dbReference type="Pfam" id="PF04650"/>
    </source>
</evidence>
<feature type="domain" description="YSIRK Gram-positive signal peptide" evidence="3">
    <location>
        <begin position="12"/>
        <end position="34"/>
    </location>
</feature>
<feature type="compositionally biased region" description="Polar residues" evidence="2">
    <location>
        <begin position="102"/>
        <end position="116"/>
    </location>
</feature>
<feature type="region of interest" description="Disordered" evidence="2">
    <location>
        <begin position="100"/>
        <end position="162"/>
    </location>
</feature>
<dbReference type="EMBL" id="JBEPLN010000015">
    <property type="protein sequence ID" value="MET3634445.1"/>
    <property type="molecule type" value="Genomic_DNA"/>
</dbReference>
<dbReference type="InterPro" id="IPR005877">
    <property type="entry name" value="YSIRK_signal_dom"/>
</dbReference>
<name>A0ABV2JF98_9STRE</name>
<dbReference type="NCBIfam" id="TIGR01168">
    <property type="entry name" value="YSIRK_signal"/>
    <property type="match status" value="1"/>
</dbReference>
<dbReference type="RefSeq" id="WP_354368815.1">
    <property type="nucleotide sequence ID" value="NZ_JBEPLN010000015.1"/>
</dbReference>
<keyword evidence="1" id="KW-0732">Signal</keyword>
<accession>A0ABV2JF98</accession>
<sequence>MKSKKFDWYGLRQHFSIRKYHFGAASVLLGASLIIGGHQAKAEEVKTDTSQQIDLILETTNSSDIIQSPENSSEISEIESQSTVAASEISSLSTTLATSESDAISQISENESSSYKSEGANFTSETESSSNTSLSNFTASEAASQTEQTSASTSEAATKEVTVTEATTTVAKTSERTANIPYRVVYTDVETGQVFRPTQVAYETVQTDSVVAQKEITVVADRIRTGYRLADGQSSTLTATIVENQKNILSFSIVKDNKKQTEVRAQNQVTALRNAGASDAISGVFVKGDETLYTGQVSEDELRLSVLGIDATYSNLTVQFEVYENGVQGQAKLIKLSGYNNTQPTYNTTTKTYSLPIGQLISGSKVVLPISFNATNGTTDQTTATVKMTVLGSDGQVLGSGEKTVVWNALSTATVESTLAQNTLGIATDNSAIVGVKDVDTGQVLIRSARSYVMGLDQTTKDAISAITSQTSSSISSSGSLPTGTVVRVYFDKDNFEASTYGNSRLTEGTNQSGRIINMEEGYIEYPISNAGVLHEIEAGTKGFYLFYTGKDDVVPDTVLETKVLNTRTGQVYSTTTSTHTNSWSYDKSLIPTGVLSVQTGIDTGYTTDYTTGTFTGINTSEIYYNTRLNSTNWGNGYLAESMPNIPEKALATYQDTNFNRPSKDLGIINIVDQLTVDVAKQVDEDQADYFTKYKVTVQDIDAMTYADNQEAVIYYVTKDGVRKDLGTLGLLGSKSGATVNPILIEDQVETVGIDFLTTSGSFYQNVEIIIVQLSDNTAYNPQDFVTTHDITDKKIDSAQPNDYRYLAHLIGRETATEDAKITWKSSYAGYVQEVISLKPRLYYYGKDRNSLYVADKATFYGRMLQETGMKSDIPVNENAYVYVALQSALEVRLFVNCSG</sequence>
<keyword evidence="5" id="KW-1185">Reference proteome</keyword>
<organism evidence="4 5">
    <name type="scientific">Streptococcus porcorum</name>
    <dbReference type="NCBI Taxonomy" id="701526"/>
    <lineage>
        <taxon>Bacteria</taxon>
        <taxon>Bacillati</taxon>
        <taxon>Bacillota</taxon>
        <taxon>Bacilli</taxon>
        <taxon>Lactobacillales</taxon>
        <taxon>Streptococcaceae</taxon>
        <taxon>Streptococcus</taxon>
    </lineage>
</organism>
<proteinExistence type="predicted"/>
<evidence type="ECO:0000313" key="5">
    <source>
        <dbReference type="Proteomes" id="UP001549037"/>
    </source>
</evidence>